<dbReference type="GeneID" id="8590461"/>
<dbReference type="EMBL" id="HE601487">
    <property type="protein sequence ID" value="CAP21273.1"/>
    <property type="molecule type" value="Genomic_DNA"/>
</dbReference>
<dbReference type="HOGENOM" id="CLU_2212290_0_0_1"/>
<dbReference type="AlphaFoldDB" id="A8WLC8"/>
<accession>A8WLC8</accession>
<sequence length="107" mass="12515">MFLLLGCRLATSGRKLRGSAFGRVLTSTSETITDDVLEKRVRNLSNKIKFKSTFLMSSAWEISQLEKIKKKTTGCQKIRRKTRKLIRQRLFSHIRHDSQRHLQNLKI</sequence>
<dbReference type="CTD" id="8590461"/>
<reference evidence="1 2" key="2">
    <citation type="journal article" date="2011" name="PLoS Genet.">
        <title>Caenorhabditis briggsae recombinant inbred line genotypes reveal inter-strain incompatibility and the evolution of recombination.</title>
        <authorList>
            <person name="Ross J.A."/>
            <person name="Koboldt D.C."/>
            <person name="Staisch J.E."/>
            <person name="Chamberlin H.M."/>
            <person name="Gupta B.P."/>
            <person name="Miller R.D."/>
            <person name="Baird S.E."/>
            <person name="Haag E.S."/>
        </authorList>
    </citation>
    <scope>NUCLEOTIDE SEQUENCE [LARGE SCALE GENOMIC DNA]</scope>
    <source>
        <strain evidence="1 2">AF16</strain>
    </source>
</reference>
<name>A8WLC8_CAEBR</name>
<dbReference type="KEGG" id="cbr:CBG_24734"/>
<dbReference type="InParanoid" id="A8WLC8"/>
<proteinExistence type="predicted"/>
<organism evidence="1 2">
    <name type="scientific">Caenorhabditis briggsae</name>
    <dbReference type="NCBI Taxonomy" id="6238"/>
    <lineage>
        <taxon>Eukaryota</taxon>
        <taxon>Metazoa</taxon>
        <taxon>Ecdysozoa</taxon>
        <taxon>Nematoda</taxon>
        <taxon>Chromadorea</taxon>
        <taxon>Rhabditida</taxon>
        <taxon>Rhabditina</taxon>
        <taxon>Rhabditomorpha</taxon>
        <taxon>Rhabditoidea</taxon>
        <taxon>Rhabditidae</taxon>
        <taxon>Peloderinae</taxon>
        <taxon>Caenorhabditis</taxon>
    </lineage>
</organism>
<reference evidence="1 2" key="1">
    <citation type="journal article" date="2003" name="PLoS Biol.">
        <title>The genome sequence of Caenorhabditis briggsae: a platform for comparative genomics.</title>
        <authorList>
            <person name="Stein L.D."/>
            <person name="Bao Z."/>
            <person name="Blasiar D."/>
            <person name="Blumenthal T."/>
            <person name="Brent M.R."/>
            <person name="Chen N."/>
            <person name="Chinwalla A."/>
            <person name="Clarke L."/>
            <person name="Clee C."/>
            <person name="Coghlan A."/>
            <person name="Coulson A."/>
            <person name="D'Eustachio P."/>
            <person name="Fitch D.H."/>
            <person name="Fulton L.A."/>
            <person name="Fulton R.E."/>
            <person name="Griffiths-Jones S."/>
            <person name="Harris T.W."/>
            <person name="Hillier L.W."/>
            <person name="Kamath R."/>
            <person name="Kuwabara P.E."/>
            <person name="Mardis E.R."/>
            <person name="Marra M.A."/>
            <person name="Miner T.L."/>
            <person name="Minx P."/>
            <person name="Mullikin J.C."/>
            <person name="Plumb R.W."/>
            <person name="Rogers J."/>
            <person name="Schein J.E."/>
            <person name="Sohrmann M."/>
            <person name="Spieth J."/>
            <person name="Stajich J.E."/>
            <person name="Wei C."/>
            <person name="Willey D."/>
            <person name="Wilson R.K."/>
            <person name="Durbin R."/>
            <person name="Waterston R.H."/>
        </authorList>
    </citation>
    <scope>NUCLEOTIDE SEQUENCE [LARGE SCALE GENOMIC DNA]</scope>
    <source>
        <strain evidence="1 2">AF16</strain>
    </source>
</reference>
<keyword evidence="2" id="KW-1185">Reference proteome</keyword>
<evidence type="ECO:0000313" key="2">
    <source>
        <dbReference type="Proteomes" id="UP000008549"/>
    </source>
</evidence>
<evidence type="ECO:0000313" key="3">
    <source>
        <dbReference type="WormBase" id="CBG24734"/>
    </source>
</evidence>
<gene>
    <name evidence="1 3" type="ORF">CBG24734</name>
    <name evidence="1" type="ORF">CBG_24734</name>
</gene>
<protein>
    <submittedName>
        <fullName evidence="1">Protein CBG24734</fullName>
    </submittedName>
</protein>
<dbReference type="WormBase" id="CBG24734">
    <property type="protein sequence ID" value="CBP13011"/>
    <property type="gene ID" value="WBGene00042776"/>
</dbReference>
<evidence type="ECO:0000313" key="1">
    <source>
        <dbReference type="EMBL" id="CAP21273.1"/>
    </source>
</evidence>
<dbReference type="RefSeq" id="XP_002648458.1">
    <property type="nucleotide sequence ID" value="XM_002648412.1"/>
</dbReference>
<dbReference type="Proteomes" id="UP000008549">
    <property type="component" value="Unassembled WGS sequence"/>
</dbReference>